<sequence>MFRIISLPPFKAVASEVDKEFDFSSTGKLGIFDAFFSTITPKPHESFMPRDFLYYDEQQEGMVWIWALTESGETGGFDTLDFEGGYYLTFDYRDGDDEARDKLYQEALHYIEQSAIFALDIRKNHYSMGHIITPPDIIKAQGWAQMEAFIPVRLFE</sequence>
<dbReference type="STRING" id="169760.PSTEL_22850"/>
<dbReference type="KEGG" id="pste:PSTEL_22850"/>
<keyword evidence="2" id="KW-1185">Reference proteome</keyword>
<evidence type="ECO:0000313" key="1">
    <source>
        <dbReference type="EMBL" id="AIQ65532.1"/>
    </source>
</evidence>
<name>A0A089LXA2_9BACL</name>
<evidence type="ECO:0000313" key="2">
    <source>
        <dbReference type="Proteomes" id="UP000029507"/>
    </source>
</evidence>
<protein>
    <recommendedName>
        <fullName evidence="3">Integron-associated effector binding protein domain-containing protein</fullName>
    </recommendedName>
</protein>
<dbReference type="EMBL" id="CP009286">
    <property type="protein sequence ID" value="AIQ65532.1"/>
    <property type="molecule type" value="Genomic_DNA"/>
</dbReference>
<gene>
    <name evidence="1" type="ORF">PSTEL_22850</name>
</gene>
<dbReference type="AlphaFoldDB" id="A0A089LXA2"/>
<dbReference type="RefSeq" id="WP_038698673.1">
    <property type="nucleotide sequence ID" value="NZ_CP009286.1"/>
</dbReference>
<evidence type="ECO:0008006" key="3">
    <source>
        <dbReference type="Google" id="ProtNLM"/>
    </source>
</evidence>
<organism evidence="1 2">
    <name type="scientific">Paenibacillus stellifer</name>
    <dbReference type="NCBI Taxonomy" id="169760"/>
    <lineage>
        <taxon>Bacteria</taxon>
        <taxon>Bacillati</taxon>
        <taxon>Bacillota</taxon>
        <taxon>Bacilli</taxon>
        <taxon>Bacillales</taxon>
        <taxon>Paenibacillaceae</taxon>
        <taxon>Paenibacillus</taxon>
    </lineage>
</organism>
<dbReference type="OrthoDB" id="2043087at2"/>
<accession>A0A089LXA2</accession>
<dbReference type="Proteomes" id="UP000029507">
    <property type="component" value="Chromosome"/>
</dbReference>
<dbReference type="HOGENOM" id="CLU_1683529_0_0_9"/>
<reference evidence="1 2" key="1">
    <citation type="submission" date="2014-08" db="EMBL/GenBank/DDBJ databases">
        <title>Comparative genomics of the Paenibacillus odorifer group.</title>
        <authorList>
            <person name="den Bakker H.C."/>
            <person name="Tsai Y.-C."/>
            <person name="Martin N."/>
            <person name="Korlach J."/>
            <person name="Wiedmann M."/>
        </authorList>
    </citation>
    <scope>NUCLEOTIDE SEQUENCE [LARGE SCALE GENOMIC DNA]</scope>
    <source>
        <strain evidence="1 2">DSM 14472</strain>
    </source>
</reference>
<proteinExistence type="predicted"/>